<dbReference type="Pfam" id="PF00075">
    <property type="entry name" value="RNase_H"/>
    <property type="match status" value="1"/>
</dbReference>
<organism evidence="4 5">
    <name type="scientific">Favolaschia claudopus</name>
    <dbReference type="NCBI Taxonomy" id="2862362"/>
    <lineage>
        <taxon>Eukaryota</taxon>
        <taxon>Fungi</taxon>
        <taxon>Dikarya</taxon>
        <taxon>Basidiomycota</taxon>
        <taxon>Agaricomycotina</taxon>
        <taxon>Agaricomycetes</taxon>
        <taxon>Agaricomycetidae</taxon>
        <taxon>Agaricales</taxon>
        <taxon>Marasmiineae</taxon>
        <taxon>Mycenaceae</taxon>
        <taxon>Favolaschia</taxon>
    </lineage>
</organism>
<dbReference type="AlphaFoldDB" id="A0AAW0AQK8"/>
<evidence type="ECO:0000256" key="1">
    <source>
        <dbReference type="ARBA" id="ARBA00005300"/>
    </source>
</evidence>
<evidence type="ECO:0000259" key="3">
    <source>
        <dbReference type="PROSITE" id="PS50879"/>
    </source>
</evidence>
<dbReference type="CDD" id="cd09276">
    <property type="entry name" value="Rnase_HI_RT_non_LTR"/>
    <property type="match status" value="1"/>
</dbReference>
<dbReference type="PROSITE" id="PS50879">
    <property type="entry name" value="RNASE_H_1"/>
    <property type="match status" value="1"/>
</dbReference>
<comment type="caution">
    <text evidence="4">The sequence shown here is derived from an EMBL/GenBank/DDBJ whole genome shotgun (WGS) entry which is preliminary data.</text>
</comment>
<reference evidence="4 5" key="1">
    <citation type="journal article" date="2024" name="J Genomics">
        <title>Draft genome sequencing and assembly of Favolaschia claudopus CIRM-BRFM 2984 isolated from oak limbs.</title>
        <authorList>
            <person name="Navarro D."/>
            <person name="Drula E."/>
            <person name="Chaduli D."/>
            <person name="Cazenave R."/>
            <person name="Ahrendt S."/>
            <person name="Wang J."/>
            <person name="Lipzen A."/>
            <person name="Daum C."/>
            <person name="Barry K."/>
            <person name="Grigoriev I.V."/>
            <person name="Favel A."/>
            <person name="Rosso M.N."/>
            <person name="Martin F."/>
        </authorList>
    </citation>
    <scope>NUCLEOTIDE SEQUENCE [LARGE SCALE GENOMIC DNA]</scope>
    <source>
        <strain evidence="4 5">CIRM-BRFM 2984</strain>
    </source>
</reference>
<feature type="region of interest" description="Disordered" evidence="2">
    <location>
        <begin position="330"/>
        <end position="381"/>
    </location>
</feature>
<dbReference type="SUPFAM" id="SSF53098">
    <property type="entry name" value="Ribonuclease H-like"/>
    <property type="match status" value="1"/>
</dbReference>
<dbReference type="PANTHER" id="PTHR10642">
    <property type="entry name" value="RIBONUCLEASE H1"/>
    <property type="match status" value="1"/>
</dbReference>
<dbReference type="InterPro" id="IPR002156">
    <property type="entry name" value="RNaseH_domain"/>
</dbReference>
<feature type="domain" description="RNase H type-1" evidence="3">
    <location>
        <begin position="151"/>
        <end position="291"/>
    </location>
</feature>
<dbReference type="InterPro" id="IPR012337">
    <property type="entry name" value="RNaseH-like_sf"/>
</dbReference>
<dbReference type="PANTHER" id="PTHR10642:SF25">
    <property type="entry name" value="RNASE H TYPE-1 DOMAIN-CONTAINING PROTEIN"/>
    <property type="match status" value="1"/>
</dbReference>
<dbReference type="InterPro" id="IPR050092">
    <property type="entry name" value="RNase_H"/>
</dbReference>
<sequence length="381" mass="42048">MEYGLVVWYQPIRGEERRRGSVGVARQLVCVQRQAVKLITGAFKTAATDVMEYHAFVPPVRMRLNRTVRNIALKLGALPKSHPLNPHIRWCASHYVRRHRSPLHEIFNAFPDAYDVETIDPTPTRLAWTPRCTWAIARSRDEAVKEAGEARDDVLAIFSDGSGYKKGVGAAAVAETKQGTQTRRFHLGPLASHTVFEGEVMGTILALDIIRNTPRIRSATILLDNQACIRALAANRPQPGQYLIREFHCQLEALLRAKPRLEGKIHLQWVPGHNGVEGNELADQAAKEAAEGVVDVVFKGRAGWLNSPLPASIAARRAEGTKRMWKEWREEWSHSSRATKLAPIDKSPPPPPPPPPPASSSSIVNAAAPRPPSLPNSVPGT</sequence>
<evidence type="ECO:0000313" key="5">
    <source>
        <dbReference type="Proteomes" id="UP001362999"/>
    </source>
</evidence>
<evidence type="ECO:0000313" key="4">
    <source>
        <dbReference type="EMBL" id="KAK7015378.1"/>
    </source>
</evidence>
<proteinExistence type="inferred from homology"/>
<protein>
    <submittedName>
        <fullName evidence="4">Ribonuclease H-like domain-containing protein</fullName>
    </submittedName>
</protein>
<keyword evidence="5" id="KW-1185">Reference proteome</keyword>
<dbReference type="InterPro" id="IPR036397">
    <property type="entry name" value="RNaseH_sf"/>
</dbReference>
<accession>A0AAW0AQK8</accession>
<dbReference type="GO" id="GO:0003676">
    <property type="term" value="F:nucleic acid binding"/>
    <property type="evidence" value="ECO:0007669"/>
    <property type="project" value="InterPro"/>
</dbReference>
<name>A0AAW0AQK8_9AGAR</name>
<gene>
    <name evidence="4" type="ORF">R3P38DRAFT_3204635</name>
</gene>
<evidence type="ECO:0000256" key="2">
    <source>
        <dbReference type="SAM" id="MobiDB-lite"/>
    </source>
</evidence>
<dbReference type="Proteomes" id="UP001362999">
    <property type="component" value="Unassembled WGS sequence"/>
</dbReference>
<feature type="compositionally biased region" description="Pro residues" evidence="2">
    <location>
        <begin position="346"/>
        <end position="358"/>
    </location>
</feature>
<dbReference type="GO" id="GO:0043137">
    <property type="term" value="P:DNA replication, removal of RNA primer"/>
    <property type="evidence" value="ECO:0007669"/>
    <property type="project" value="TreeGrafter"/>
</dbReference>
<dbReference type="EMBL" id="JAWWNJ010000054">
    <property type="protein sequence ID" value="KAK7015378.1"/>
    <property type="molecule type" value="Genomic_DNA"/>
</dbReference>
<comment type="similarity">
    <text evidence="1">Belongs to the RNase H family.</text>
</comment>
<dbReference type="GO" id="GO:0004523">
    <property type="term" value="F:RNA-DNA hybrid ribonuclease activity"/>
    <property type="evidence" value="ECO:0007669"/>
    <property type="project" value="InterPro"/>
</dbReference>
<dbReference type="Gene3D" id="3.30.420.10">
    <property type="entry name" value="Ribonuclease H-like superfamily/Ribonuclease H"/>
    <property type="match status" value="1"/>
</dbReference>